<dbReference type="OrthoDB" id="9945911at2759"/>
<evidence type="ECO:0000313" key="3">
    <source>
        <dbReference type="Xenbase" id="XB-GENE-29095863"/>
    </source>
</evidence>
<evidence type="ECO:0000313" key="1">
    <source>
        <dbReference type="Proteomes" id="UP000008143"/>
    </source>
</evidence>
<accession>A0A8J1JC47</accession>
<dbReference type="Proteomes" id="UP000008143">
    <property type="component" value="Chromosome 3"/>
</dbReference>
<dbReference type="GO" id="GO:0005634">
    <property type="term" value="C:nucleus"/>
    <property type="evidence" value="ECO:0007669"/>
    <property type="project" value="InterPro"/>
</dbReference>
<gene>
    <name evidence="2 3" type="primary">LOC116409849</name>
</gene>
<sequence length="267" mass="28362">MAPQNLVGLAAAFIAPSVTAALCVRVPYRRKVVMRELSAAYCPVGVPGWRRKRRAGAARRKAVAAARRISVLLCRAPDGGQRTNEPVCASALVPPGNCPTNHSSRVLYHPSFQAFCAAVALRQGALTLPMQNRKKEGFTLNCADYFYSDPLMSPGHRTYNCLSPGTQEIFSCFSLNTPAPIMAPCEYLAAPKASPSAPPLALAGSSHTDTRCLSPQYKMKEVENQVPESPFPPGGAVSTFPKCSPSEADAVCALLSLSGACPPRSGQ</sequence>
<dbReference type="KEGG" id="xtr:116409849"/>
<proteinExistence type="predicted"/>
<dbReference type="InterPro" id="IPR029163">
    <property type="entry name" value="SAP25"/>
</dbReference>
<dbReference type="Xenbase" id="XB-GENE-29095863">
    <property type="gene designation" value="LOC116409849"/>
</dbReference>
<dbReference type="GO" id="GO:0005737">
    <property type="term" value="C:cytoplasm"/>
    <property type="evidence" value="ECO:0007669"/>
    <property type="project" value="InterPro"/>
</dbReference>
<name>A0A8J1JC47_XENTR</name>
<evidence type="ECO:0000313" key="2">
    <source>
        <dbReference type="RefSeq" id="XP_031755449.1"/>
    </source>
</evidence>
<keyword evidence="1" id="KW-1185">Reference proteome</keyword>
<reference evidence="2" key="1">
    <citation type="submission" date="2025-08" db="UniProtKB">
        <authorList>
            <consortium name="RefSeq"/>
        </authorList>
    </citation>
    <scope>IDENTIFICATION</scope>
    <source>
        <strain evidence="2">Nigerian</strain>
        <tissue evidence="2">Liver and blood</tissue>
    </source>
</reference>
<dbReference type="GeneID" id="116409849"/>
<dbReference type="GO" id="GO:0006355">
    <property type="term" value="P:regulation of DNA-templated transcription"/>
    <property type="evidence" value="ECO:0007669"/>
    <property type="project" value="InterPro"/>
</dbReference>
<dbReference type="AlphaFoldDB" id="A0A8J1JC47"/>
<dbReference type="AGR" id="Xenbase:XB-GENE-29095863"/>
<organism evidence="1 2">
    <name type="scientific">Xenopus tropicalis</name>
    <name type="common">Western clawed frog</name>
    <name type="synonym">Silurana tropicalis</name>
    <dbReference type="NCBI Taxonomy" id="8364"/>
    <lineage>
        <taxon>Eukaryota</taxon>
        <taxon>Metazoa</taxon>
        <taxon>Chordata</taxon>
        <taxon>Craniata</taxon>
        <taxon>Vertebrata</taxon>
        <taxon>Euteleostomi</taxon>
        <taxon>Amphibia</taxon>
        <taxon>Batrachia</taxon>
        <taxon>Anura</taxon>
        <taxon>Pipoidea</taxon>
        <taxon>Pipidae</taxon>
        <taxon>Xenopodinae</taxon>
        <taxon>Xenopus</taxon>
        <taxon>Silurana</taxon>
    </lineage>
</organism>
<protein>
    <submittedName>
        <fullName evidence="2">Uncharacterized protein LOC116409849 isoform X1</fullName>
    </submittedName>
</protein>
<dbReference type="RefSeq" id="XP_031755449.1">
    <property type="nucleotide sequence ID" value="XM_031899589.1"/>
</dbReference>
<dbReference type="Pfam" id="PF15476">
    <property type="entry name" value="SAP25"/>
    <property type="match status" value="1"/>
</dbReference>